<dbReference type="InterPro" id="IPR044946">
    <property type="entry name" value="Restrct_endonuc_typeI_TRD_sf"/>
</dbReference>
<dbReference type="Proteomes" id="UP001524383">
    <property type="component" value="Unassembled WGS sequence"/>
</dbReference>
<dbReference type="Gene3D" id="3.90.220.20">
    <property type="entry name" value="DNA methylase specificity domains"/>
    <property type="match status" value="2"/>
</dbReference>
<evidence type="ECO:0000256" key="3">
    <source>
        <dbReference type="ARBA" id="ARBA00023125"/>
    </source>
</evidence>
<keyword evidence="3" id="KW-0238">DNA-binding</keyword>
<dbReference type="GO" id="GO:0003677">
    <property type="term" value="F:DNA binding"/>
    <property type="evidence" value="ECO:0007669"/>
    <property type="project" value="UniProtKB-KW"/>
</dbReference>
<keyword evidence="5" id="KW-0540">Nuclease</keyword>
<sequence>MGECPIGWKRVPIIDLCAKHTDCVNRTAPIVDYETPYKMIRTSNIKNGFIDCENVRYVTEEIFKKWTRRLIPKMGDIILTREAPLGDVGKIRTEDSIFLGQRLYHFRVNPNYLNEDFLLYSLLADDLQGQIQGFGSGATVEHMRLADIPNLTINIPPIKVQNKIATILSAYDDLIENNTRRIKILEEMAQNLYREWFVKFRFPGHEHARFVDSPLGQIPEGWEVKSMLDIVEVRPRIPVPKSEEIIFVPMGSLAENSMLIEGFEIRDKPSGARFQNGDTLFARITPCLENGKTGFVQFLPTDDTIACGSTEFIVLRSKTACPEYVYLMSRSDTFRDHAIKSMTGATGRQRVTEKCFEQYTLAQPPESVLKQFQDIVQPQFNLIYSLNRENQNLRTTRDLLLPKLISGEVDVSDLNIRIPEAAMT</sequence>
<keyword evidence="2" id="KW-0680">Restriction system</keyword>
<dbReference type="CDD" id="cd17246">
    <property type="entry name" value="RMtype1_S_SonII-TRD2-CR2_like"/>
    <property type="match status" value="1"/>
</dbReference>
<gene>
    <name evidence="5" type="ORF">FTO68_00440</name>
</gene>
<dbReference type="Pfam" id="PF01420">
    <property type="entry name" value="Methylase_S"/>
    <property type="match status" value="1"/>
</dbReference>
<feature type="domain" description="Type I restriction modification DNA specificity" evidence="4">
    <location>
        <begin position="5"/>
        <end position="186"/>
    </location>
</feature>
<evidence type="ECO:0000256" key="2">
    <source>
        <dbReference type="ARBA" id="ARBA00022747"/>
    </source>
</evidence>
<keyword evidence="5" id="KW-0378">Hydrolase</keyword>
<protein>
    <submittedName>
        <fullName evidence="5">Restriction endonuclease subunit S</fullName>
    </submittedName>
</protein>
<proteinExistence type="inferred from homology"/>
<name>A0ABD4TJD8_9EURY</name>
<organism evidence="5 6">
    <name type="scientific">Methanocalculus taiwanensis</name>
    <dbReference type="NCBI Taxonomy" id="106207"/>
    <lineage>
        <taxon>Archaea</taxon>
        <taxon>Methanobacteriati</taxon>
        <taxon>Methanobacteriota</taxon>
        <taxon>Stenosarchaea group</taxon>
        <taxon>Methanomicrobia</taxon>
        <taxon>Methanomicrobiales</taxon>
        <taxon>Methanocalculaceae</taxon>
        <taxon>Methanocalculus</taxon>
    </lineage>
</organism>
<reference evidence="5 6" key="1">
    <citation type="submission" date="2019-08" db="EMBL/GenBank/DDBJ databases">
        <authorList>
            <person name="Chen S.-C."/>
            <person name="Lai M.-C."/>
            <person name="You Y.-T."/>
        </authorList>
    </citation>
    <scope>NUCLEOTIDE SEQUENCE [LARGE SCALE GENOMIC DNA]</scope>
    <source>
        <strain evidence="5 6">P2F9704a</strain>
    </source>
</reference>
<dbReference type="PANTHER" id="PTHR30408">
    <property type="entry name" value="TYPE-1 RESTRICTION ENZYME ECOKI SPECIFICITY PROTEIN"/>
    <property type="match status" value="1"/>
</dbReference>
<evidence type="ECO:0000313" key="6">
    <source>
        <dbReference type="Proteomes" id="UP001524383"/>
    </source>
</evidence>
<evidence type="ECO:0000259" key="4">
    <source>
        <dbReference type="Pfam" id="PF01420"/>
    </source>
</evidence>
<dbReference type="SUPFAM" id="SSF116734">
    <property type="entry name" value="DNA methylase specificity domain"/>
    <property type="match status" value="2"/>
</dbReference>
<dbReference type="PANTHER" id="PTHR30408:SF13">
    <property type="entry name" value="TYPE I RESTRICTION ENZYME HINDI SPECIFICITY SUBUNIT"/>
    <property type="match status" value="1"/>
</dbReference>
<comment type="caution">
    <text evidence="5">The sequence shown here is derived from an EMBL/GenBank/DDBJ whole genome shotgun (WGS) entry which is preliminary data.</text>
</comment>
<comment type="similarity">
    <text evidence="1">Belongs to the type-I restriction system S methylase family.</text>
</comment>
<evidence type="ECO:0000256" key="1">
    <source>
        <dbReference type="ARBA" id="ARBA00010923"/>
    </source>
</evidence>
<dbReference type="CDD" id="cd17260">
    <property type="entry name" value="RMtype1_S_EcoEI-TRD1-CR1_like"/>
    <property type="match status" value="1"/>
</dbReference>
<dbReference type="RefSeq" id="WP_255331370.1">
    <property type="nucleotide sequence ID" value="NZ_VOTZ01000001.1"/>
</dbReference>
<dbReference type="InterPro" id="IPR052021">
    <property type="entry name" value="Type-I_RS_S_subunit"/>
</dbReference>
<dbReference type="AlphaFoldDB" id="A0ABD4TJD8"/>
<accession>A0ABD4TJD8</accession>
<keyword evidence="5" id="KW-0255">Endonuclease</keyword>
<evidence type="ECO:0000313" key="5">
    <source>
        <dbReference type="EMBL" id="MCQ1537465.1"/>
    </source>
</evidence>
<dbReference type="InterPro" id="IPR000055">
    <property type="entry name" value="Restrct_endonuc_typeI_TRD"/>
</dbReference>
<dbReference type="GO" id="GO:0004519">
    <property type="term" value="F:endonuclease activity"/>
    <property type="evidence" value="ECO:0007669"/>
    <property type="project" value="UniProtKB-KW"/>
</dbReference>
<dbReference type="EMBL" id="VOTZ01000001">
    <property type="protein sequence ID" value="MCQ1537465.1"/>
    <property type="molecule type" value="Genomic_DNA"/>
</dbReference>
<keyword evidence="6" id="KW-1185">Reference proteome</keyword>
<dbReference type="GO" id="GO:0009307">
    <property type="term" value="P:DNA restriction-modification system"/>
    <property type="evidence" value="ECO:0007669"/>
    <property type="project" value="UniProtKB-KW"/>
</dbReference>